<organism evidence="1 2">
    <name type="scientific">Coniochaeta ligniaria NRRL 30616</name>
    <dbReference type="NCBI Taxonomy" id="1408157"/>
    <lineage>
        <taxon>Eukaryota</taxon>
        <taxon>Fungi</taxon>
        <taxon>Dikarya</taxon>
        <taxon>Ascomycota</taxon>
        <taxon>Pezizomycotina</taxon>
        <taxon>Sordariomycetes</taxon>
        <taxon>Sordariomycetidae</taxon>
        <taxon>Coniochaetales</taxon>
        <taxon>Coniochaetaceae</taxon>
        <taxon>Coniochaeta</taxon>
    </lineage>
</organism>
<accession>A0A1J7IVY7</accession>
<evidence type="ECO:0000313" key="1">
    <source>
        <dbReference type="EMBL" id="OIW31461.1"/>
    </source>
</evidence>
<name>A0A1J7IVY7_9PEZI</name>
<dbReference type="Proteomes" id="UP000182658">
    <property type="component" value="Unassembled WGS sequence"/>
</dbReference>
<dbReference type="OrthoDB" id="5220943at2759"/>
<proteinExistence type="predicted"/>
<sequence length="416" mass="46529">MSLDPIVPTAEMPSMDDTRKTLLYMLRGNQCFFGVSAMMPELSRAARQQQITATASQAVLDRAQASLEVDMLLHTLSPDTMQSILAETVAFDFHATRPRRPQTYSGNHAGAYVAALSIRGRGGRFLTRLEVAQLVHYLQRYVEACEHWCDNDGWTGAPGEAAHKEAVRAVDGPWMKKGKEDPVCGNSHTRCDRIRQLADMLRRRDDPALDPGGNVPQKQSPLMVGCSRSIVERVPHHHAMERGPSQTTYTWALVQACIERCLGLPVEVCAIPVIVAYDKEHLPLSEILLTTLCRSLVTQLGYNVGEQILLNQPWFGENLRKTMDLMRDAERMLDAEDTLRALLQEDPHTLIREAEIRLIQIDKTESEAKAALAKAAVVDENKKYRDGLRLELQRRNDMLTVLGALGQQGDPAEEED</sequence>
<dbReference type="InParanoid" id="A0A1J7IVY7"/>
<gene>
    <name evidence="1" type="ORF">CONLIGDRAFT_697672</name>
</gene>
<dbReference type="AlphaFoldDB" id="A0A1J7IVY7"/>
<evidence type="ECO:0000313" key="2">
    <source>
        <dbReference type="Proteomes" id="UP000182658"/>
    </source>
</evidence>
<reference evidence="1 2" key="1">
    <citation type="submission" date="2016-10" db="EMBL/GenBank/DDBJ databases">
        <title>Draft genome sequence of Coniochaeta ligniaria NRRL30616, a lignocellulolytic fungus for bioabatement of inhibitors in plant biomass hydrolysates.</title>
        <authorList>
            <consortium name="DOE Joint Genome Institute"/>
            <person name="Jimenez D.J."/>
            <person name="Hector R.E."/>
            <person name="Riley R."/>
            <person name="Sun H."/>
            <person name="Grigoriev I.V."/>
            <person name="Van Elsas J.D."/>
            <person name="Nichols N.N."/>
        </authorList>
    </citation>
    <scope>NUCLEOTIDE SEQUENCE [LARGE SCALE GENOMIC DNA]</scope>
    <source>
        <strain evidence="1 2">NRRL 30616</strain>
    </source>
</reference>
<dbReference type="STRING" id="1408157.A0A1J7IVY7"/>
<keyword evidence="2" id="KW-1185">Reference proteome</keyword>
<dbReference type="EMBL" id="KV875095">
    <property type="protein sequence ID" value="OIW31461.1"/>
    <property type="molecule type" value="Genomic_DNA"/>
</dbReference>
<protein>
    <submittedName>
        <fullName evidence="1">Uncharacterized protein</fullName>
    </submittedName>
</protein>